<accession>A0ABQ8V0X7</accession>
<protein>
    <submittedName>
        <fullName evidence="1">Uncharacterized protein</fullName>
    </submittedName>
</protein>
<gene>
    <name evidence="1" type="ORF">C8R41DRAFT_781225</name>
</gene>
<reference evidence="1" key="1">
    <citation type="submission" date="2022-08" db="EMBL/GenBank/DDBJ databases">
        <title>A Global Phylogenomic Analysis of the Shiitake Genus Lentinula.</title>
        <authorList>
            <consortium name="DOE Joint Genome Institute"/>
            <person name="Sierra-Patev S."/>
            <person name="Min B."/>
            <person name="Naranjo-Ortiz M."/>
            <person name="Looney B."/>
            <person name="Konkel Z."/>
            <person name="Slot J.C."/>
            <person name="Sakamoto Y."/>
            <person name="Steenwyk J.L."/>
            <person name="Rokas A."/>
            <person name="Carro J."/>
            <person name="Camarero S."/>
            <person name="Ferreira P."/>
            <person name="Molpeceres G."/>
            <person name="Ruiz-Duenas F.J."/>
            <person name="Serrano A."/>
            <person name="Henrissat B."/>
            <person name="Drula E."/>
            <person name="Hughes K.W."/>
            <person name="Mata J.L."/>
            <person name="Ishikawa N.K."/>
            <person name="Vargas-Isla R."/>
            <person name="Ushijima S."/>
            <person name="Smith C.A."/>
            <person name="Ahrendt S."/>
            <person name="Andreopoulos W."/>
            <person name="He G."/>
            <person name="Labutti K."/>
            <person name="Lipzen A."/>
            <person name="Ng V."/>
            <person name="Riley R."/>
            <person name="Sandor L."/>
            <person name="Barry K."/>
            <person name="Martinez A.T."/>
            <person name="Xiao Y."/>
            <person name="Gibbons J.G."/>
            <person name="Terashima K."/>
            <person name="Grigoriev I.V."/>
            <person name="Hibbett D.S."/>
        </authorList>
    </citation>
    <scope>NUCLEOTIDE SEQUENCE</scope>
    <source>
        <strain evidence="1">RHP3577 ss4</strain>
    </source>
</reference>
<evidence type="ECO:0000313" key="1">
    <source>
        <dbReference type="EMBL" id="KAJ4465853.1"/>
    </source>
</evidence>
<dbReference type="Proteomes" id="UP001150217">
    <property type="component" value="Unassembled WGS sequence"/>
</dbReference>
<name>A0ABQ8V0X7_9AGAR</name>
<feature type="non-terminal residue" evidence="1">
    <location>
        <position position="1"/>
    </location>
</feature>
<comment type="caution">
    <text evidence="1">The sequence shown here is derived from an EMBL/GenBank/DDBJ whole genome shotgun (WGS) entry which is preliminary data.</text>
</comment>
<proteinExistence type="predicted"/>
<evidence type="ECO:0000313" key="2">
    <source>
        <dbReference type="Proteomes" id="UP001150217"/>
    </source>
</evidence>
<organism evidence="1 2">
    <name type="scientific">Lentinula lateritia</name>
    <dbReference type="NCBI Taxonomy" id="40482"/>
    <lineage>
        <taxon>Eukaryota</taxon>
        <taxon>Fungi</taxon>
        <taxon>Dikarya</taxon>
        <taxon>Basidiomycota</taxon>
        <taxon>Agaricomycotina</taxon>
        <taxon>Agaricomycetes</taxon>
        <taxon>Agaricomycetidae</taxon>
        <taxon>Agaricales</taxon>
        <taxon>Marasmiineae</taxon>
        <taxon>Omphalotaceae</taxon>
        <taxon>Lentinula</taxon>
    </lineage>
</organism>
<dbReference type="EMBL" id="JANVFT010000121">
    <property type="protein sequence ID" value="KAJ4465853.1"/>
    <property type="molecule type" value="Genomic_DNA"/>
</dbReference>
<sequence>HQKLASEMLHNVVIGPVGVENAYFAAFIKGFLLPCSTGIDLVDIVRSFFGGAEEFVCTAEASMICDFNSLNIRIICSIRGHSLDDLADALSIAGPHFAGRIFEDVIKDFLIGVGAPCPQLLAEIKDRFSPEVKASLMGIQSPTYRMRLMCWAVTGATRVLNDGEPMQIILVDNDDTSYLPSMRIPASYLIQLLKNTYDSDAELCNAQVAIHHWLFMQLLDSAGTYNMA</sequence>
<keyword evidence="2" id="KW-1185">Reference proteome</keyword>